<sequence>MTTIQVFDPAMCCNTGVCGVDVDQSLVTFAADVDWAQQNGAQIERFNLSQQPMAFAESAIVKGLLERTGQTVLPVTLVDGQLALAGRYPSRDDLARWAGLQPQPSETKEAASCCSGSRCC</sequence>
<dbReference type="RefSeq" id="WP_343821763.1">
    <property type="nucleotide sequence ID" value="NZ_BAAAFN010000015.1"/>
</dbReference>
<protein>
    <submittedName>
        <fullName evidence="1">Arsenite efflux transporter metallochaperone ArsD</fullName>
    </submittedName>
</protein>
<dbReference type="Pfam" id="PF06953">
    <property type="entry name" value="ArsD"/>
    <property type="match status" value="1"/>
</dbReference>
<evidence type="ECO:0000313" key="1">
    <source>
        <dbReference type="EMBL" id="GAA0236248.1"/>
    </source>
</evidence>
<dbReference type="Proteomes" id="UP001501176">
    <property type="component" value="Unassembled WGS sequence"/>
</dbReference>
<dbReference type="NCBIfam" id="NF033727">
    <property type="entry name" value="chaperon_ArsD"/>
    <property type="match status" value="1"/>
</dbReference>
<dbReference type="Gene3D" id="3.40.30.10">
    <property type="entry name" value="Glutaredoxin"/>
    <property type="match status" value="1"/>
</dbReference>
<comment type="caution">
    <text evidence="1">The sequence shown here is derived from an EMBL/GenBank/DDBJ whole genome shotgun (WGS) entry which is preliminary data.</text>
</comment>
<name>A0ABP3DM09_9BURK</name>
<gene>
    <name evidence="1" type="primary">arsD</name>
    <name evidence="1" type="ORF">GCM10009125_26510</name>
</gene>
<accession>A0ABP3DM09</accession>
<keyword evidence="2" id="KW-1185">Reference proteome</keyword>
<dbReference type="EMBL" id="BAAAFN010000015">
    <property type="protein sequence ID" value="GAA0236248.1"/>
    <property type="molecule type" value="Genomic_DNA"/>
</dbReference>
<organism evidence="1 2">
    <name type="scientific">Castellaniella daejeonensis</name>
    <dbReference type="NCBI Taxonomy" id="659013"/>
    <lineage>
        <taxon>Bacteria</taxon>
        <taxon>Pseudomonadati</taxon>
        <taxon>Pseudomonadota</taxon>
        <taxon>Betaproteobacteria</taxon>
        <taxon>Burkholderiales</taxon>
        <taxon>Alcaligenaceae</taxon>
        <taxon>Castellaniella</taxon>
    </lineage>
</organism>
<evidence type="ECO:0000313" key="2">
    <source>
        <dbReference type="Proteomes" id="UP001501176"/>
    </source>
</evidence>
<dbReference type="InterPro" id="IPR010712">
    <property type="entry name" value="Arsenical-R_ArsD"/>
</dbReference>
<proteinExistence type="predicted"/>
<reference evidence="2" key="1">
    <citation type="journal article" date="2019" name="Int. J. Syst. Evol. Microbiol.">
        <title>The Global Catalogue of Microorganisms (GCM) 10K type strain sequencing project: providing services to taxonomists for standard genome sequencing and annotation.</title>
        <authorList>
            <consortium name="The Broad Institute Genomics Platform"/>
            <consortium name="The Broad Institute Genome Sequencing Center for Infectious Disease"/>
            <person name="Wu L."/>
            <person name="Ma J."/>
        </authorList>
    </citation>
    <scope>NUCLEOTIDE SEQUENCE [LARGE SCALE GENOMIC DNA]</scope>
    <source>
        <strain evidence="2">JCM 16240</strain>
    </source>
</reference>